<reference evidence="1" key="1">
    <citation type="submission" date="2022-07" db="EMBL/GenBank/DDBJ databases">
        <title>Genome Sequence of Leucocoprinus birnbaumii.</title>
        <authorList>
            <person name="Buettner E."/>
        </authorList>
    </citation>
    <scope>NUCLEOTIDE SEQUENCE</scope>
    <source>
        <strain evidence="1">VT141</strain>
    </source>
</reference>
<comment type="caution">
    <text evidence="1">The sequence shown here is derived from an EMBL/GenBank/DDBJ whole genome shotgun (WGS) entry which is preliminary data.</text>
</comment>
<organism evidence="1 2">
    <name type="scientific">Leucocoprinus birnbaumii</name>
    <dbReference type="NCBI Taxonomy" id="56174"/>
    <lineage>
        <taxon>Eukaryota</taxon>
        <taxon>Fungi</taxon>
        <taxon>Dikarya</taxon>
        <taxon>Basidiomycota</taxon>
        <taxon>Agaricomycotina</taxon>
        <taxon>Agaricomycetes</taxon>
        <taxon>Agaricomycetidae</taxon>
        <taxon>Agaricales</taxon>
        <taxon>Agaricineae</taxon>
        <taxon>Agaricaceae</taxon>
        <taxon>Leucocoprinus</taxon>
    </lineage>
</organism>
<evidence type="ECO:0000313" key="2">
    <source>
        <dbReference type="Proteomes" id="UP001213000"/>
    </source>
</evidence>
<dbReference type="Gene3D" id="3.80.10.10">
    <property type="entry name" value="Ribonuclease Inhibitor"/>
    <property type="match status" value="1"/>
</dbReference>
<dbReference type="PANTHER" id="PTHR13318">
    <property type="entry name" value="PARTNER OF PAIRED, ISOFORM B-RELATED"/>
    <property type="match status" value="1"/>
</dbReference>
<dbReference type="EMBL" id="JANIEX010001448">
    <property type="protein sequence ID" value="KAJ3557808.1"/>
    <property type="molecule type" value="Genomic_DNA"/>
</dbReference>
<dbReference type="InterPro" id="IPR032675">
    <property type="entry name" value="LRR_dom_sf"/>
</dbReference>
<protein>
    <submittedName>
        <fullName evidence="1">Uncharacterized protein</fullName>
    </submittedName>
</protein>
<gene>
    <name evidence="1" type="ORF">NP233_g11649</name>
</gene>
<dbReference type="SUPFAM" id="SSF52047">
    <property type="entry name" value="RNI-like"/>
    <property type="match status" value="1"/>
</dbReference>
<accession>A0AAD5VG55</accession>
<dbReference type="AlphaFoldDB" id="A0AAD5VG55"/>
<dbReference type="GO" id="GO:0031146">
    <property type="term" value="P:SCF-dependent proteasomal ubiquitin-dependent protein catabolic process"/>
    <property type="evidence" value="ECO:0007669"/>
    <property type="project" value="TreeGrafter"/>
</dbReference>
<dbReference type="GO" id="GO:0019005">
    <property type="term" value="C:SCF ubiquitin ligase complex"/>
    <property type="evidence" value="ECO:0007669"/>
    <property type="project" value="TreeGrafter"/>
</dbReference>
<name>A0AAD5VG55_9AGAR</name>
<proteinExistence type="predicted"/>
<evidence type="ECO:0000313" key="1">
    <source>
        <dbReference type="EMBL" id="KAJ3557808.1"/>
    </source>
</evidence>
<keyword evidence="2" id="KW-1185">Reference proteome</keyword>
<dbReference type="Proteomes" id="UP001213000">
    <property type="component" value="Unassembled WGS sequence"/>
</dbReference>
<sequence length="331" mass="37395">MFGGLDSLEFDAGWFNTKTSFYEGYPPNRIKHFSIQNAWLHVDRFLHQFPALESLNITNCSVDDWKTILLKVFRGSPQLKTFSCRTSELEIWTGWPQTVFFPSEIEGSPTLEHLETIDVIETSWASALLLINLPSLRNLRFEGIADQYFSNLFGDWVAKSSKLLTELSLIRVTVSNDVVLAAVCACPALEVLILNDFFDTSNMIIEVLTGRTPSPQLPPEQAQLPAICPRLRHLDISGCPDVRTSSVHTFVKERLSLFLTTGGNSDAVGSELTQRVAKVNRLEVLRMDRCPNIDGQWIPWFKEHVSHVSCVFASASNKRQQRNLVRRVNGI</sequence>